<organism evidence="7 8">
    <name type="scientific">Strongylocentrotus purpuratus</name>
    <name type="common">Purple sea urchin</name>
    <dbReference type="NCBI Taxonomy" id="7668"/>
    <lineage>
        <taxon>Eukaryota</taxon>
        <taxon>Metazoa</taxon>
        <taxon>Echinodermata</taxon>
        <taxon>Eleutherozoa</taxon>
        <taxon>Echinozoa</taxon>
        <taxon>Echinoidea</taxon>
        <taxon>Euechinoidea</taxon>
        <taxon>Echinacea</taxon>
        <taxon>Camarodonta</taxon>
        <taxon>Echinidea</taxon>
        <taxon>Strongylocentrotidae</taxon>
        <taxon>Strongylocentrotus</taxon>
    </lineage>
</organism>
<dbReference type="FunFam" id="1.10.10.10:FF:000071">
    <property type="entry name" value="Forkhead box F1"/>
    <property type="match status" value="1"/>
</dbReference>
<dbReference type="Proteomes" id="UP000007110">
    <property type="component" value="Unassembled WGS sequence"/>
</dbReference>
<reference evidence="8" key="1">
    <citation type="submission" date="2015-02" db="EMBL/GenBank/DDBJ databases">
        <title>Genome sequencing for Strongylocentrotus purpuratus.</title>
        <authorList>
            <person name="Murali S."/>
            <person name="Liu Y."/>
            <person name="Vee V."/>
            <person name="English A."/>
            <person name="Wang M."/>
            <person name="Skinner E."/>
            <person name="Han Y."/>
            <person name="Muzny D.M."/>
            <person name="Worley K.C."/>
            <person name="Gibbs R.A."/>
        </authorList>
    </citation>
    <scope>NUCLEOTIDE SEQUENCE</scope>
</reference>
<dbReference type="GeneID" id="751847"/>
<dbReference type="InterPro" id="IPR001766">
    <property type="entry name" value="Fork_head_dom"/>
</dbReference>
<dbReference type="PROSITE" id="PS00657">
    <property type="entry name" value="FORK_HEAD_1"/>
    <property type="match status" value="1"/>
</dbReference>
<feature type="region of interest" description="Disordered" evidence="5">
    <location>
        <begin position="266"/>
        <end position="321"/>
    </location>
</feature>
<keyword evidence="3 4" id="KW-0539">Nucleus</keyword>
<feature type="domain" description="Fork-head" evidence="6">
    <location>
        <begin position="169"/>
        <end position="264"/>
    </location>
</feature>
<evidence type="ECO:0000256" key="1">
    <source>
        <dbReference type="ARBA" id="ARBA00004123"/>
    </source>
</evidence>
<keyword evidence="2 4" id="KW-0238">DNA-binding</keyword>
<dbReference type="SMART" id="SM00339">
    <property type="entry name" value="FH"/>
    <property type="match status" value="1"/>
</dbReference>
<evidence type="ECO:0000256" key="4">
    <source>
        <dbReference type="PROSITE-ProRule" id="PRU00089"/>
    </source>
</evidence>
<accession>A0A7M7GKK0</accession>
<reference evidence="7" key="2">
    <citation type="submission" date="2021-01" db="UniProtKB">
        <authorList>
            <consortium name="EnsemblMetazoa"/>
        </authorList>
    </citation>
    <scope>IDENTIFICATION</scope>
</reference>
<dbReference type="InterPro" id="IPR036388">
    <property type="entry name" value="WH-like_DNA-bd_sf"/>
</dbReference>
<dbReference type="PANTHER" id="PTHR11829">
    <property type="entry name" value="FORKHEAD BOX PROTEIN"/>
    <property type="match status" value="1"/>
</dbReference>
<dbReference type="Pfam" id="PF00250">
    <property type="entry name" value="Forkhead"/>
    <property type="match status" value="1"/>
</dbReference>
<evidence type="ECO:0000259" key="6">
    <source>
        <dbReference type="PROSITE" id="PS50039"/>
    </source>
</evidence>
<dbReference type="RefSeq" id="XP_003729928.3">
    <property type="nucleotide sequence ID" value="XM_003729880.3"/>
</dbReference>
<dbReference type="InterPro" id="IPR047518">
    <property type="entry name" value="FH_FOXQ1"/>
</dbReference>
<dbReference type="KEGG" id="spu:751847"/>
<dbReference type="AlphaFoldDB" id="A0A7M7GKK0"/>
<evidence type="ECO:0000313" key="8">
    <source>
        <dbReference type="Proteomes" id="UP000007110"/>
    </source>
</evidence>
<dbReference type="InterPro" id="IPR036390">
    <property type="entry name" value="WH_DNA-bd_sf"/>
</dbReference>
<dbReference type="InterPro" id="IPR050211">
    <property type="entry name" value="FOX_domain-containing"/>
</dbReference>
<dbReference type="GO" id="GO:0030154">
    <property type="term" value="P:cell differentiation"/>
    <property type="evidence" value="ECO:0000318"/>
    <property type="project" value="GO_Central"/>
</dbReference>
<dbReference type="InterPro" id="IPR030456">
    <property type="entry name" value="TF_fork_head_CS_2"/>
</dbReference>
<dbReference type="GO" id="GO:0005634">
    <property type="term" value="C:nucleus"/>
    <property type="evidence" value="ECO:0007669"/>
    <property type="project" value="UniProtKB-SubCell"/>
</dbReference>
<evidence type="ECO:0000313" key="7">
    <source>
        <dbReference type="EnsemblMetazoa" id="XP_003729928"/>
    </source>
</evidence>
<comment type="subcellular location">
    <subcellularLocation>
        <location evidence="1 4">Nucleus</location>
    </subcellularLocation>
</comment>
<dbReference type="PANTHER" id="PTHR11829:SF206">
    <property type="entry name" value="FORKHEAD BOX PROTEIN Q1"/>
    <property type="match status" value="1"/>
</dbReference>
<dbReference type="CTD" id="94234"/>
<dbReference type="SUPFAM" id="SSF46785">
    <property type="entry name" value="Winged helix' DNA-binding domain"/>
    <property type="match status" value="1"/>
</dbReference>
<proteinExistence type="predicted"/>
<evidence type="ECO:0000256" key="3">
    <source>
        <dbReference type="ARBA" id="ARBA00023242"/>
    </source>
</evidence>
<dbReference type="OrthoDB" id="5954824at2759"/>
<dbReference type="CDD" id="cd20034">
    <property type="entry name" value="FH_FOXQ1-like"/>
    <property type="match status" value="1"/>
</dbReference>
<dbReference type="GO" id="GO:0009653">
    <property type="term" value="P:anatomical structure morphogenesis"/>
    <property type="evidence" value="ECO:0000318"/>
    <property type="project" value="GO_Central"/>
</dbReference>
<dbReference type="PROSITE" id="PS00658">
    <property type="entry name" value="FORK_HEAD_2"/>
    <property type="match status" value="1"/>
</dbReference>
<dbReference type="PRINTS" id="PR00053">
    <property type="entry name" value="FORKHEAD"/>
</dbReference>
<dbReference type="OMA" id="YWTINES"/>
<name>A0A7M7GKK0_STRPU</name>
<dbReference type="InParanoid" id="A0A7M7GKK0"/>
<feature type="compositionally biased region" description="Acidic residues" evidence="5">
    <location>
        <begin position="305"/>
        <end position="321"/>
    </location>
</feature>
<dbReference type="GO" id="GO:0000978">
    <property type="term" value="F:RNA polymerase II cis-regulatory region sequence-specific DNA binding"/>
    <property type="evidence" value="ECO:0000318"/>
    <property type="project" value="GO_Central"/>
</dbReference>
<feature type="DNA-binding region" description="Fork-head" evidence="4">
    <location>
        <begin position="169"/>
        <end position="264"/>
    </location>
</feature>
<dbReference type="GO" id="GO:0000981">
    <property type="term" value="F:DNA-binding transcription factor activity, RNA polymerase II-specific"/>
    <property type="evidence" value="ECO:0000318"/>
    <property type="project" value="GO_Central"/>
</dbReference>
<dbReference type="GO" id="GO:0006357">
    <property type="term" value="P:regulation of transcription by RNA polymerase II"/>
    <property type="evidence" value="ECO:0000318"/>
    <property type="project" value="GO_Central"/>
</dbReference>
<evidence type="ECO:0000256" key="2">
    <source>
        <dbReference type="ARBA" id="ARBA00023125"/>
    </source>
</evidence>
<sequence length="478" mass="54299">MACVGKNESFTRFSPSIIEDRCYINNMDDSNIPEDLSIRARETVIWCPAEDVIESHGDDELMTNTSTSSSSRKGTDIIEHEEVLRESTVSYSNHEERFREAMTTMSEREERFRTSMSFPERGESYRDSMTAMPNNGKLTNNADISIPLTTSTTTLPKPKGKPTYHRHPKPPFSYIALIAMAIRDSGHGKLTLAEINEYLMKKFPFFRGSYTGWRNSVRHNLSLNECFRKILRDPSRPWGKDNYWTINESSEYTFADGVFRRRRKRISKRAAQNQKNQERREKEIARRERQKISKFSGPFSIDSILGEDDDSRDNDDDDDVEMTLNESDCKEIHESVSIPKSSSLRAVVDQRIRDAANAAAAGTPPLMSRMIPAGFARSMIPMWNSIYPGSRIPSRSPFPGFGCCPIPLARYPALEALQQHARHQFQHGAALPFPMAMPAGPVRPVLPRPGQLIYPLCQPAFHTEHGKGSKFCIDHIVS</sequence>
<protein>
    <recommendedName>
        <fullName evidence="6">Fork-head domain-containing protein</fullName>
    </recommendedName>
</protein>
<dbReference type="EnsemblMetazoa" id="XM_003729880">
    <property type="protein sequence ID" value="XP_003729928"/>
    <property type="gene ID" value="LOC751847"/>
</dbReference>
<dbReference type="PROSITE" id="PS50039">
    <property type="entry name" value="FORK_HEAD_3"/>
    <property type="match status" value="1"/>
</dbReference>
<dbReference type="Gene3D" id="1.10.10.10">
    <property type="entry name" value="Winged helix-like DNA-binding domain superfamily/Winged helix DNA-binding domain"/>
    <property type="match status" value="1"/>
</dbReference>
<keyword evidence="8" id="KW-1185">Reference proteome</keyword>
<evidence type="ECO:0000256" key="5">
    <source>
        <dbReference type="SAM" id="MobiDB-lite"/>
    </source>
</evidence>
<feature type="compositionally biased region" description="Basic and acidic residues" evidence="5">
    <location>
        <begin position="276"/>
        <end position="291"/>
    </location>
</feature>
<dbReference type="InterPro" id="IPR018122">
    <property type="entry name" value="TF_fork_head_CS_1"/>
</dbReference>